<reference evidence="2 3" key="1">
    <citation type="submission" date="2020-08" db="EMBL/GenBank/DDBJ databases">
        <title>Genome public.</title>
        <authorList>
            <person name="Liu C."/>
            <person name="Sun Q."/>
        </authorList>
    </citation>
    <scope>NUCLEOTIDE SEQUENCE [LARGE SCALE GENOMIC DNA]</scope>
    <source>
        <strain evidence="2 3">BX10</strain>
    </source>
</reference>
<comment type="caution">
    <text evidence="2">The sequence shown here is derived from an EMBL/GenBank/DDBJ whole genome shotgun (WGS) entry which is preliminary data.</text>
</comment>
<gene>
    <name evidence="2" type="ORF">H8708_07815</name>
</gene>
<dbReference type="Gene3D" id="4.10.280.10">
    <property type="entry name" value="Helix-loop-helix DNA-binding domain"/>
    <property type="match status" value="1"/>
</dbReference>
<name>A0ABR7NSP5_9FIRM</name>
<protein>
    <submittedName>
        <fullName evidence="2">Aspartyl-phosphate phosphatase Spo0E family protein</fullName>
    </submittedName>
</protein>
<dbReference type="InterPro" id="IPR037208">
    <property type="entry name" value="Spo0E-like_sf"/>
</dbReference>
<evidence type="ECO:0000313" key="3">
    <source>
        <dbReference type="Proteomes" id="UP000647491"/>
    </source>
</evidence>
<dbReference type="SUPFAM" id="SSF140500">
    <property type="entry name" value="BAS1536-like"/>
    <property type="match status" value="1"/>
</dbReference>
<keyword evidence="1" id="KW-0175">Coiled coil</keyword>
<organism evidence="2 3">
    <name type="scientific">Enterocloster hominis</name>
    <name type="common">ex Liu et al. 2021</name>
    <dbReference type="NCBI Taxonomy" id="2763663"/>
    <lineage>
        <taxon>Bacteria</taxon>
        <taxon>Bacillati</taxon>
        <taxon>Bacillota</taxon>
        <taxon>Clostridia</taxon>
        <taxon>Lachnospirales</taxon>
        <taxon>Lachnospiraceae</taxon>
        <taxon>Enterocloster</taxon>
    </lineage>
</organism>
<keyword evidence="3" id="KW-1185">Reference proteome</keyword>
<dbReference type="Pfam" id="PF09388">
    <property type="entry name" value="SpoOE-like"/>
    <property type="match status" value="1"/>
</dbReference>
<evidence type="ECO:0000313" key="2">
    <source>
        <dbReference type="EMBL" id="MBC8599133.1"/>
    </source>
</evidence>
<sequence>MNGLNEEREKLIQRIESVRAKLNRSIDEKEDYAAVYQYSVELDALIEQYMAAGY</sequence>
<dbReference type="InterPro" id="IPR036638">
    <property type="entry name" value="HLH_DNA-bd_sf"/>
</dbReference>
<proteinExistence type="predicted"/>
<dbReference type="Proteomes" id="UP000647491">
    <property type="component" value="Unassembled WGS sequence"/>
</dbReference>
<dbReference type="EMBL" id="JACRTJ010000018">
    <property type="protein sequence ID" value="MBC8599133.1"/>
    <property type="molecule type" value="Genomic_DNA"/>
</dbReference>
<dbReference type="RefSeq" id="WP_022273839.1">
    <property type="nucleotide sequence ID" value="NZ_JACRTJ010000018.1"/>
</dbReference>
<evidence type="ECO:0000256" key="1">
    <source>
        <dbReference type="SAM" id="Coils"/>
    </source>
</evidence>
<dbReference type="InterPro" id="IPR018540">
    <property type="entry name" value="Spo0E-like"/>
</dbReference>
<accession>A0ABR7NSP5</accession>
<feature type="coiled-coil region" evidence="1">
    <location>
        <begin position="1"/>
        <end position="28"/>
    </location>
</feature>